<dbReference type="PANTHER" id="PTHR18841:SF0">
    <property type="entry name" value="VITELLINE MEMBRANE OUTER LAYER 1 HOMOLOG A-RELATED"/>
    <property type="match status" value="1"/>
</dbReference>
<dbReference type="CDD" id="cd00220">
    <property type="entry name" value="VMO-I"/>
    <property type="match status" value="1"/>
</dbReference>
<dbReference type="InterPro" id="IPR005515">
    <property type="entry name" value="VOMI"/>
</dbReference>
<accession>A0A226F779</accession>
<feature type="signal peptide" evidence="1">
    <location>
        <begin position="1"/>
        <end position="18"/>
    </location>
</feature>
<dbReference type="EMBL" id="LNIX01000001">
    <property type="protein sequence ID" value="OXA65180.1"/>
    <property type="molecule type" value="Genomic_DNA"/>
</dbReference>
<protein>
    <submittedName>
        <fullName evidence="2">Vitelline membrane outer layer protein 1</fullName>
    </submittedName>
</protein>
<dbReference type="SUPFAM" id="SSF51092">
    <property type="entry name" value="Vitelline membrane outer protein-I (VMO-I)"/>
    <property type="match status" value="1"/>
</dbReference>
<gene>
    <name evidence="2" type="ORF">Fcan01_01132</name>
</gene>
<proteinExistence type="predicted"/>
<feature type="chain" id="PRO_5013144281" evidence="1">
    <location>
        <begin position="19"/>
        <end position="203"/>
    </location>
</feature>
<keyword evidence="3" id="KW-1185">Reference proteome</keyword>
<comment type="caution">
    <text evidence="2">The sequence shown here is derived from an EMBL/GenBank/DDBJ whole genome shotgun (WGS) entry which is preliminary data.</text>
</comment>
<dbReference type="Pfam" id="PF03762">
    <property type="entry name" value="VOMI"/>
    <property type="match status" value="1"/>
</dbReference>
<dbReference type="AlphaFoldDB" id="A0A226F779"/>
<dbReference type="GO" id="GO:0005615">
    <property type="term" value="C:extracellular space"/>
    <property type="evidence" value="ECO:0007669"/>
    <property type="project" value="TreeGrafter"/>
</dbReference>
<evidence type="ECO:0000256" key="1">
    <source>
        <dbReference type="SAM" id="SignalP"/>
    </source>
</evidence>
<evidence type="ECO:0000313" key="3">
    <source>
        <dbReference type="Proteomes" id="UP000198287"/>
    </source>
</evidence>
<sequence>MSPSFLILLTSLVALTTGVNIIIESPPETNWGTWGPWSRCPNGRYAQALQIRTEPYQGLIIDDTAVNGIRLYCGDPQNASTIVITSTVQVWGNWGNVYTCRSDGRPVPPDGFVSGFELRAERDQGSGDDTATNNLRIFCTYPPFVGVGEQMKEGDGLTYGRWTGARRCNSNQAICALQTQVEPDQGNGDDTAMNNIRTECCDK</sequence>
<keyword evidence="1" id="KW-0732">Signal</keyword>
<dbReference type="STRING" id="158441.A0A226F779"/>
<name>A0A226F779_FOLCA</name>
<dbReference type="PANTHER" id="PTHR18841">
    <property type="entry name" value="VITELLINE MEMBRANE OUTER LAYER PROTEIN I-RELATED"/>
    <property type="match status" value="1"/>
</dbReference>
<dbReference type="Gene3D" id="2.100.10.20">
    <property type="entry name" value="Vitelline membrane outer layer protein I (VOMI)"/>
    <property type="match status" value="1"/>
</dbReference>
<organism evidence="2 3">
    <name type="scientific">Folsomia candida</name>
    <name type="common">Springtail</name>
    <dbReference type="NCBI Taxonomy" id="158441"/>
    <lineage>
        <taxon>Eukaryota</taxon>
        <taxon>Metazoa</taxon>
        <taxon>Ecdysozoa</taxon>
        <taxon>Arthropoda</taxon>
        <taxon>Hexapoda</taxon>
        <taxon>Collembola</taxon>
        <taxon>Entomobryomorpha</taxon>
        <taxon>Isotomoidea</taxon>
        <taxon>Isotomidae</taxon>
        <taxon>Proisotominae</taxon>
        <taxon>Folsomia</taxon>
    </lineage>
</organism>
<dbReference type="InterPro" id="IPR036706">
    <property type="entry name" value="VOMI_sf"/>
</dbReference>
<evidence type="ECO:0000313" key="2">
    <source>
        <dbReference type="EMBL" id="OXA65180.1"/>
    </source>
</evidence>
<dbReference type="OMA" id="WKEIKYC"/>
<dbReference type="OrthoDB" id="6329319at2759"/>
<dbReference type="Proteomes" id="UP000198287">
    <property type="component" value="Unassembled WGS sequence"/>
</dbReference>
<reference evidence="2 3" key="1">
    <citation type="submission" date="2015-12" db="EMBL/GenBank/DDBJ databases">
        <title>The genome of Folsomia candida.</title>
        <authorList>
            <person name="Faddeeva A."/>
            <person name="Derks M.F."/>
            <person name="Anvar Y."/>
            <person name="Smit S."/>
            <person name="Van Straalen N."/>
            <person name="Roelofs D."/>
        </authorList>
    </citation>
    <scope>NUCLEOTIDE SEQUENCE [LARGE SCALE GENOMIC DNA]</scope>
    <source>
        <strain evidence="2 3">VU population</strain>
        <tissue evidence="2">Whole body</tissue>
    </source>
</reference>